<evidence type="ECO:0008006" key="4">
    <source>
        <dbReference type="Google" id="ProtNLM"/>
    </source>
</evidence>
<feature type="compositionally biased region" description="Low complexity" evidence="1">
    <location>
        <begin position="10"/>
        <end position="31"/>
    </location>
</feature>
<feature type="compositionally biased region" description="Low complexity" evidence="1">
    <location>
        <begin position="278"/>
        <end position="304"/>
    </location>
</feature>
<feature type="compositionally biased region" description="Low complexity" evidence="1">
    <location>
        <begin position="483"/>
        <end position="504"/>
    </location>
</feature>
<evidence type="ECO:0000256" key="1">
    <source>
        <dbReference type="SAM" id="MobiDB-lite"/>
    </source>
</evidence>
<feature type="compositionally biased region" description="Polar residues" evidence="1">
    <location>
        <begin position="505"/>
        <end position="526"/>
    </location>
</feature>
<feature type="region of interest" description="Disordered" evidence="1">
    <location>
        <begin position="1"/>
        <end position="180"/>
    </location>
</feature>
<keyword evidence="3" id="KW-1185">Reference proteome</keyword>
<protein>
    <recommendedName>
        <fullName evidence="4">Myb-like domain-containing protein</fullName>
    </recommendedName>
</protein>
<organism evidence="2 3">
    <name type="scientific">Agrocybe pediades</name>
    <dbReference type="NCBI Taxonomy" id="84607"/>
    <lineage>
        <taxon>Eukaryota</taxon>
        <taxon>Fungi</taxon>
        <taxon>Dikarya</taxon>
        <taxon>Basidiomycota</taxon>
        <taxon>Agaricomycotina</taxon>
        <taxon>Agaricomycetes</taxon>
        <taxon>Agaricomycetidae</taxon>
        <taxon>Agaricales</taxon>
        <taxon>Agaricineae</taxon>
        <taxon>Strophariaceae</taxon>
        <taxon>Agrocybe</taxon>
    </lineage>
</organism>
<feature type="region of interest" description="Disordered" evidence="1">
    <location>
        <begin position="272"/>
        <end position="304"/>
    </location>
</feature>
<feature type="compositionally biased region" description="Polar residues" evidence="1">
    <location>
        <begin position="91"/>
        <end position="109"/>
    </location>
</feature>
<proteinExistence type="predicted"/>
<evidence type="ECO:0000313" key="2">
    <source>
        <dbReference type="EMBL" id="KAF4613583.1"/>
    </source>
</evidence>
<dbReference type="Proteomes" id="UP000521872">
    <property type="component" value="Unassembled WGS sequence"/>
</dbReference>
<name>A0A8H4QM99_9AGAR</name>
<gene>
    <name evidence="2" type="ORF">D9613_007646</name>
</gene>
<feature type="compositionally biased region" description="Low complexity" evidence="1">
    <location>
        <begin position="527"/>
        <end position="544"/>
    </location>
</feature>
<feature type="compositionally biased region" description="Low complexity" evidence="1">
    <location>
        <begin position="156"/>
        <end position="175"/>
    </location>
</feature>
<feature type="compositionally biased region" description="Basic residues" evidence="1">
    <location>
        <begin position="123"/>
        <end position="139"/>
    </location>
</feature>
<sequence length="632" mass="68144">MDGPQHYQTLSYALQPPPASSSSRSLSALYSHPTNTEHQQQSSYHQPEKVSSHQVSTAQPDEEEEEDDDDDDEGMVEEQLSRPNDVDMHGSNPSSPKTSSNAPPQQHSNNRTHEELASPAPEHKRRPGRPRGSKNRRPRIGSTRHENQFYYQGPNAPAAATATTTSTAPTSTSAPPQHPNITAQNQQYYEFQWRVLNLCAEFYGAAEELVKGTPPLVIAQCYHMGPGVKIDPLVILSEAKRICDNLLQNPSQLVTNPPPSIYPTLPTPSYQSTAPAPAVSQVTPVASTSTTTPAPSQSAAPTNAPSVITNAQTFVVPLNTQPTAYSYPVYPASTGQYTTASYYPYAYPPAGAYYAQPVAAQPVAASTSVPAAAPLTGSTIPAPQTQPIATITTTPATGGTVVGNQGAWSDEETERLRQLAEKSKTIGPSTEIDWDWVIQEWGISRTRHQILIKATAMGLKESSTRVSKRRRETDPEPPSLQQASSSGANPNPPSMNMAPISSPAHSVSQSGSTPSASPALQHQQRPSSSKGPSSLSTSTATAPSQVQSAPKHVWPMPTMPVNSALPMQSMSSSVQQSALEQQQKMSSYYRPRPNQVDVTHQQHQKAAPQAMRHEFSMYAPQNGQGMRKENGQ</sequence>
<comment type="caution">
    <text evidence="2">The sequence shown here is derived from an EMBL/GenBank/DDBJ whole genome shotgun (WGS) entry which is preliminary data.</text>
</comment>
<dbReference type="EMBL" id="JAACJL010000045">
    <property type="protein sequence ID" value="KAF4613583.1"/>
    <property type="molecule type" value="Genomic_DNA"/>
</dbReference>
<feature type="region of interest" description="Disordered" evidence="1">
    <location>
        <begin position="458"/>
        <end position="570"/>
    </location>
</feature>
<feature type="compositionally biased region" description="Acidic residues" evidence="1">
    <location>
        <begin position="60"/>
        <end position="76"/>
    </location>
</feature>
<evidence type="ECO:0000313" key="3">
    <source>
        <dbReference type="Proteomes" id="UP000521872"/>
    </source>
</evidence>
<reference evidence="2 3" key="1">
    <citation type="submission" date="2019-12" db="EMBL/GenBank/DDBJ databases">
        <authorList>
            <person name="Floudas D."/>
            <person name="Bentzer J."/>
            <person name="Ahren D."/>
            <person name="Johansson T."/>
            <person name="Persson P."/>
            <person name="Tunlid A."/>
        </authorList>
    </citation>
    <scope>NUCLEOTIDE SEQUENCE [LARGE SCALE GENOMIC DNA]</scope>
    <source>
        <strain evidence="2 3">CBS 102.39</strain>
    </source>
</reference>
<dbReference type="AlphaFoldDB" id="A0A8H4QM99"/>
<accession>A0A8H4QM99</accession>
<feature type="compositionally biased region" description="Polar residues" evidence="1">
    <location>
        <begin position="32"/>
        <end position="45"/>
    </location>
</feature>